<dbReference type="Proteomes" id="UP001281761">
    <property type="component" value="Unassembled WGS sequence"/>
</dbReference>
<accession>A0ABQ9XQ54</accession>
<evidence type="ECO:0000313" key="2">
    <source>
        <dbReference type="Proteomes" id="UP001281761"/>
    </source>
</evidence>
<sequence>MICGKDTEINHAIRFLQYATMHIEHRQKPDNKLLENIFSKSQENYIKQVSSLINLLSLPSDTLRAAAFAFFDVGLRFSSTHFTLEIAATGLLPQLFLVLKPHEIPLNNTTMEFHRHLTSIVDHFFNFASPEMIHSYLKDKTRASEISEPIFESFCSYLQYLMDAPVSPPDQHSGFTFLFNMTQFDLHHIDQHCLSSSPSVQHYFGEVRRKLMNELAFLFGHPSLIAVTGSIKSGDIGSSDDHSMVKAFEHLLGRVSEGTKISDLAVNAVKSFFSCLSDTVRLYFWTDDTFSLTMYKIIVSSSKLDSKALGTLFTPSQPHHATAALTAFNEFIDHVDNVADRNYVWKGWFPNFINVINPSKLPFTPEFTKLHTKLIKQLGDHCMMIRYPEQMCKHTLNSVCWEKKFVSTTCTLSAIFVNHVHKIMVGKNQREVIEHQNLSFQESETLSWSVF</sequence>
<reference evidence="1 2" key="1">
    <citation type="journal article" date="2022" name="bioRxiv">
        <title>Genomics of Preaxostyla Flagellates Illuminates Evolutionary Transitions and the Path Towards Mitochondrial Loss.</title>
        <authorList>
            <person name="Novak L.V.F."/>
            <person name="Treitli S.C."/>
            <person name="Pyrih J."/>
            <person name="Halakuc P."/>
            <person name="Pipaliya S.V."/>
            <person name="Vacek V."/>
            <person name="Brzon O."/>
            <person name="Soukal P."/>
            <person name="Eme L."/>
            <person name="Dacks J.B."/>
            <person name="Karnkowska A."/>
            <person name="Elias M."/>
            <person name="Hampl V."/>
        </authorList>
    </citation>
    <scope>NUCLEOTIDE SEQUENCE [LARGE SCALE GENOMIC DNA]</scope>
    <source>
        <strain evidence="1">NAU3</strain>
        <tissue evidence="1">Gut</tissue>
    </source>
</reference>
<dbReference type="EMBL" id="JARBJD010000106">
    <property type="protein sequence ID" value="KAK2952240.1"/>
    <property type="molecule type" value="Genomic_DNA"/>
</dbReference>
<comment type="caution">
    <text evidence="1">The sequence shown here is derived from an EMBL/GenBank/DDBJ whole genome shotgun (WGS) entry which is preliminary data.</text>
</comment>
<gene>
    <name evidence="1" type="ORF">BLNAU_12799</name>
</gene>
<keyword evidence="2" id="KW-1185">Reference proteome</keyword>
<proteinExistence type="predicted"/>
<name>A0ABQ9XQ54_9EUKA</name>
<organism evidence="1 2">
    <name type="scientific">Blattamonas nauphoetae</name>
    <dbReference type="NCBI Taxonomy" id="2049346"/>
    <lineage>
        <taxon>Eukaryota</taxon>
        <taxon>Metamonada</taxon>
        <taxon>Preaxostyla</taxon>
        <taxon>Oxymonadida</taxon>
        <taxon>Blattamonas</taxon>
    </lineage>
</organism>
<evidence type="ECO:0000313" key="1">
    <source>
        <dbReference type="EMBL" id="KAK2952240.1"/>
    </source>
</evidence>
<dbReference type="SUPFAM" id="SSF48371">
    <property type="entry name" value="ARM repeat"/>
    <property type="match status" value="1"/>
</dbReference>
<protein>
    <submittedName>
        <fullName evidence="1">Uncharacterized protein</fullName>
    </submittedName>
</protein>
<dbReference type="InterPro" id="IPR016024">
    <property type="entry name" value="ARM-type_fold"/>
</dbReference>